<protein>
    <submittedName>
        <fullName evidence="2">Protein DipZ</fullName>
    </submittedName>
</protein>
<dbReference type="Proteomes" id="UP001558632">
    <property type="component" value="Unassembled WGS sequence"/>
</dbReference>
<keyword evidence="3" id="KW-1185">Reference proteome</keyword>
<comment type="caution">
    <text evidence="2">The sequence shown here is derived from an EMBL/GenBank/DDBJ whole genome shotgun (WGS) entry which is preliminary data.</text>
</comment>
<organism evidence="2 3">
    <name type="scientific">Trichinella spiralis</name>
    <name type="common">Trichina worm</name>
    <dbReference type="NCBI Taxonomy" id="6334"/>
    <lineage>
        <taxon>Eukaryota</taxon>
        <taxon>Metazoa</taxon>
        <taxon>Ecdysozoa</taxon>
        <taxon>Nematoda</taxon>
        <taxon>Enoplea</taxon>
        <taxon>Dorylaimia</taxon>
        <taxon>Trichinellida</taxon>
        <taxon>Trichinellidae</taxon>
        <taxon>Trichinella</taxon>
    </lineage>
</organism>
<dbReference type="EMBL" id="JBEUSY010000137">
    <property type="protein sequence ID" value="KAL1244228.1"/>
    <property type="molecule type" value="Genomic_DNA"/>
</dbReference>
<evidence type="ECO:0000313" key="3">
    <source>
        <dbReference type="Proteomes" id="UP001558632"/>
    </source>
</evidence>
<gene>
    <name evidence="2" type="ORF">TSPI_00433</name>
</gene>
<proteinExistence type="predicted"/>
<reference evidence="2 3" key="1">
    <citation type="submission" date="2024-07" db="EMBL/GenBank/DDBJ databases">
        <title>Enhanced genomic and transcriptomic resources for Trichinella pseudospiralis and T. spiralis underpin the discovery of pronounced molecular differences between stages and species.</title>
        <authorList>
            <person name="Pasi K.K."/>
            <person name="La Rosa G."/>
            <person name="Gomez-Morales M.A."/>
            <person name="Tosini F."/>
            <person name="Sumanam S."/>
            <person name="Young N.D."/>
            <person name="Chang B.C."/>
            <person name="Robin G.B."/>
        </authorList>
    </citation>
    <scope>NUCLEOTIDE SEQUENCE [LARGE SCALE GENOMIC DNA]</scope>
    <source>
        <strain evidence="2">ISS534</strain>
    </source>
</reference>
<name>A0ABR3KUF2_TRISP</name>
<sequence length="121" mass="13634">MKKAKQRLKLHVWLIIEPACQRRQINYAHGNSRSFSFNHILHCKVMPNETSELITSSQTATSPQVVVMCLKALLKLLFYQLVPQRRAPAVGGDRRRQRQRAEGNSIGGRALRTPASSTLLG</sequence>
<feature type="region of interest" description="Disordered" evidence="1">
    <location>
        <begin position="87"/>
        <end position="121"/>
    </location>
</feature>
<evidence type="ECO:0000256" key="1">
    <source>
        <dbReference type="SAM" id="MobiDB-lite"/>
    </source>
</evidence>
<evidence type="ECO:0000313" key="2">
    <source>
        <dbReference type="EMBL" id="KAL1244228.1"/>
    </source>
</evidence>
<accession>A0ABR3KUF2</accession>